<feature type="domain" description="Chitin-binding type-2" evidence="2">
    <location>
        <begin position="114"/>
        <end position="176"/>
    </location>
</feature>
<organism evidence="3 4">
    <name type="scientific">Elysia chlorotica</name>
    <name type="common">Eastern emerald elysia</name>
    <name type="synonym">Sea slug</name>
    <dbReference type="NCBI Taxonomy" id="188477"/>
    <lineage>
        <taxon>Eukaryota</taxon>
        <taxon>Metazoa</taxon>
        <taxon>Spiralia</taxon>
        <taxon>Lophotrochozoa</taxon>
        <taxon>Mollusca</taxon>
        <taxon>Gastropoda</taxon>
        <taxon>Heterobranchia</taxon>
        <taxon>Euthyneura</taxon>
        <taxon>Panpulmonata</taxon>
        <taxon>Sacoglossa</taxon>
        <taxon>Placobranchoidea</taxon>
        <taxon>Plakobranchidae</taxon>
        <taxon>Elysia</taxon>
    </lineage>
</organism>
<feature type="signal peptide" evidence="1">
    <location>
        <begin position="1"/>
        <end position="27"/>
    </location>
</feature>
<dbReference type="GO" id="GO:0008061">
    <property type="term" value="F:chitin binding"/>
    <property type="evidence" value="ECO:0007669"/>
    <property type="project" value="InterPro"/>
</dbReference>
<gene>
    <name evidence="3" type="ORF">EGW08_007987</name>
</gene>
<dbReference type="AlphaFoldDB" id="A0A433TRL5"/>
<comment type="caution">
    <text evidence="3">The sequence shown here is derived from an EMBL/GenBank/DDBJ whole genome shotgun (WGS) entry which is preliminary data.</text>
</comment>
<evidence type="ECO:0000313" key="3">
    <source>
        <dbReference type="EMBL" id="RUS84235.1"/>
    </source>
</evidence>
<dbReference type="Proteomes" id="UP000271974">
    <property type="component" value="Unassembled WGS sequence"/>
</dbReference>
<proteinExistence type="predicted"/>
<evidence type="ECO:0000313" key="4">
    <source>
        <dbReference type="Proteomes" id="UP000271974"/>
    </source>
</evidence>
<dbReference type="GO" id="GO:0005576">
    <property type="term" value="C:extracellular region"/>
    <property type="evidence" value="ECO:0007669"/>
    <property type="project" value="InterPro"/>
</dbReference>
<evidence type="ECO:0000259" key="2">
    <source>
        <dbReference type="PROSITE" id="PS50940"/>
    </source>
</evidence>
<dbReference type="SMART" id="SM00494">
    <property type="entry name" value="ChtBD2"/>
    <property type="match status" value="2"/>
</dbReference>
<dbReference type="OrthoDB" id="6135399at2759"/>
<dbReference type="PROSITE" id="PS50940">
    <property type="entry name" value="CHIT_BIND_II"/>
    <property type="match status" value="1"/>
</dbReference>
<name>A0A433TRL5_ELYCH</name>
<dbReference type="EMBL" id="RQTK01000212">
    <property type="protein sequence ID" value="RUS84235.1"/>
    <property type="molecule type" value="Genomic_DNA"/>
</dbReference>
<keyword evidence="1" id="KW-0732">Signal</keyword>
<evidence type="ECO:0000256" key="1">
    <source>
        <dbReference type="SAM" id="SignalP"/>
    </source>
</evidence>
<sequence>MLTEGPTKMGSAAVLALILALVFPALAAQDGVTGEQGTCTDGEIVHTETCSSEYKTCEEGRWNAAICAVGIFDNDTNSCVPSTPKCPEKAVRQKRSLRMRRQIQPVDQTDCSVSFMCPADLTRQFVYPYWSSCDSYIQCEFGRLSIVSCKFSDYNYYNARKLSCEQFASQSNTCVFRINTNLSPLL</sequence>
<feature type="chain" id="PRO_5019581043" description="Chitin-binding type-2 domain-containing protein" evidence="1">
    <location>
        <begin position="28"/>
        <end position="186"/>
    </location>
</feature>
<reference evidence="3 4" key="1">
    <citation type="submission" date="2019-01" db="EMBL/GenBank/DDBJ databases">
        <title>A draft genome assembly of the solar-powered sea slug Elysia chlorotica.</title>
        <authorList>
            <person name="Cai H."/>
            <person name="Li Q."/>
            <person name="Fang X."/>
            <person name="Li J."/>
            <person name="Curtis N.E."/>
            <person name="Altenburger A."/>
            <person name="Shibata T."/>
            <person name="Feng M."/>
            <person name="Maeda T."/>
            <person name="Schwartz J.A."/>
            <person name="Shigenobu S."/>
            <person name="Lundholm N."/>
            <person name="Nishiyama T."/>
            <person name="Yang H."/>
            <person name="Hasebe M."/>
            <person name="Li S."/>
            <person name="Pierce S.K."/>
            <person name="Wang J."/>
        </authorList>
    </citation>
    <scope>NUCLEOTIDE SEQUENCE [LARGE SCALE GENOMIC DNA]</scope>
    <source>
        <strain evidence="3">EC2010</strain>
        <tissue evidence="3">Whole organism of an adult</tissue>
    </source>
</reference>
<protein>
    <recommendedName>
        <fullName evidence="2">Chitin-binding type-2 domain-containing protein</fullName>
    </recommendedName>
</protein>
<dbReference type="InterPro" id="IPR002557">
    <property type="entry name" value="Chitin-bd_dom"/>
</dbReference>
<accession>A0A433TRL5</accession>
<keyword evidence="4" id="KW-1185">Reference proteome</keyword>